<evidence type="ECO:0000259" key="1">
    <source>
        <dbReference type="PROSITE" id="PS50164"/>
    </source>
</evidence>
<dbReference type="OrthoDB" id="9816549at2"/>
<dbReference type="PROSITE" id="PS50164">
    <property type="entry name" value="GIY_YIG"/>
    <property type="match status" value="1"/>
</dbReference>
<reference evidence="3 4" key="1">
    <citation type="submission" date="2016-10" db="EMBL/GenBank/DDBJ databases">
        <authorList>
            <person name="de Groot N.N."/>
        </authorList>
    </citation>
    <scope>NUCLEOTIDE SEQUENCE [LARGE SCALE GENOMIC DNA]</scope>
    <source>
        <strain evidence="3 4">CGMCC 1.10238</strain>
    </source>
</reference>
<sequence length="464" mass="52417">MNQLSSALYEFFLFGSTHGFIQPVDIRPRNGWEKQYKKEHWELNFTNGVSLALPEPLQVTEADSSKWKESYVYGAGGERLSMTYLPAYDDNNGWEPTPGAGGAEPGVQPKTLWYMQDALGSTLGLVEKDGRVSSRYHYDEFGVPQDAKKFDLNWPGPDNLFGYTGLGYDFTSSNTYARARYYEPEIGRFISEDTFRGDAWNPQSQNLYTYVENNPLIYVDPTGFAAALIGYVYIIEGPYDGKIETYVGSTAQDIKKRMGNHKWKEIVRHPDSTVKAIEVTADLDIKGSHKGTYFGARNEALRAAEQEVINKYKSEGIKLKNVDEAATAKNLPIWKSRHSVSFAMNSAKLALKGGNRINSAIGVFDIYKTAMDLRRSQFEYAPYYMQDEGGVFTIGYSKEGWFSKTKYHKTYQTGPSKGNRINIDKEEYKFWKAEGEALWGYLDAWGNFVPGLLNPVLPSSDIVI</sequence>
<dbReference type="Gene3D" id="2.180.10.10">
    <property type="entry name" value="RHS repeat-associated core"/>
    <property type="match status" value="1"/>
</dbReference>
<dbReference type="Proteomes" id="UP000683429">
    <property type="component" value="Chromosome"/>
</dbReference>
<reference evidence="2 5" key="2">
    <citation type="submission" date="2021-06" db="EMBL/GenBank/DDBJ databases">
        <title>Whole genome sequence of Paenibacillus sophorae DSM23020 for comparative genomics.</title>
        <authorList>
            <person name="Kim M.-J."/>
            <person name="Lee G."/>
            <person name="Shin J.-H."/>
        </authorList>
    </citation>
    <scope>NUCLEOTIDE SEQUENCE [LARGE SCALE GENOMIC DNA]</scope>
    <source>
        <strain evidence="2 5">DSM 23020</strain>
    </source>
</reference>
<dbReference type="EMBL" id="CP076607">
    <property type="protein sequence ID" value="QWU15561.1"/>
    <property type="molecule type" value="Genomic_DNA"/>
</dbReference>
<dbReference type="InterPro" id="IPR000305">
    <property type="entry name" value="GIY-YIG_endonuc"/>
</dbReference>
<protein>
    <submittedName>
        <fullName evidence="3">RHS repeat-associated core domain-containing protein</fullName>
    </submittedName>
</protein>
<dbReference type="NCBIfam" id="TIGR03696">
    <property type="entry name" value="Rhs_assc_core"/>
    <property type="match status" value="1"/>
</dbReference>
<organism evidence="3 4">
    <name type="scientific">Paenibacillus sophorae</name>
    <dbReference type="NCBI Taxonomy" id="1333845"/>
    <lineage>
        <taxon>Bacteria</taxon>
        <taxon>Bacillati</taxon>
        <taxon>Bacillota</taxon>
        <taxon>Bacilli</taxon>
        <taxon>Bacillales</taxon>
        <taxon>Paenibacillaceae</taxon>
        <taxon>Paenibacillus</taxon>
    </lineage>
</organism>
<keyword evidence="5" id="KW-1185">Reference proteome</keyword>
<evidence type="ECO:0000313" key="5">
    <source>
        <dbReference type="Proteomes" id="UP000683429"/>
    </source>
</evidence>
<dbReference type="EMBL" id="FODH01000012">
    <property type="protein sequence ID" value="SEO82035.1"/>
    <property type="molecule type" value="Genomic_DNA"/>
</dbReference>
<dbReference type="RefSeq" id="WP_090834486.1">
    <property type="nucleotide sequence ID" value="NZ_CP076607.1"/>
</dbReference>
<dbReference type="Proteomes" id="UP000198809">
    <property type="component" value="Unassembled WGS sequence"/>
</dbReference>
<dbReference type="InterPro" id="IPR050708">
    <property type="entry name" value="T6SS_VgrG/RHS"/>
</dbReference>
<dbReference type="PANTHER" id="PTHR32305:SF15">
    <property type="entry name" value="PROTEIN RHSA-RELATED"/>
    <property type="match status" value="1"/>
</dbReference>
<name>A0A1H8SU09_9BACL</name>
<dbReference type="AlphaFoldDB" id="A0A1H8SU09"/>
<accession>A0A1H8SU09</accession>
<evidence type="ECO:0000313" key="3">
    <source>
        <dbReference type="EMBL" id="SEO82035.1"/>
    </source>
</evidence>
<dbReference type="STRING" id="1333845.SAMN04487895_112102"/>
<evidence type="ECO:0000313" key="4">
    <source>
        <dbReference type="Proteomes" id="UP000198809"/>
    </source>
</evidence>
<feature type="domain" description="GIY-YIG" evidence="1">
    <location>
        <begin position="228"/>
        <end position="318"/>
    </location>
</feature>
<dbReference type="InterPro" id="IPR022385">
    <property type="entry name" value="Rhs_assc_core"/>
</dbReference>
<gene>
    <name evidence="2" type="ORF">KP014_27540</name>
    <name evidence="3" type="ORF">SAMN04487895_112102</name>
</gene>
<dbReference type="PANTHER" id="PTHR32305">
    <property type="match status" value="1"/>
</dbReference>
<proteinExistence type="predicted"/>
<evidence type="ECO:0000313" key="2">
    <source>
        <dbReference type="EMBL" id="QWU15561.1"/>
    </source>
</evidence>